<reference evidence="1" key="1">
    <citation type="journal article" date="2020" name="Nature">
        <title>Giant virus diversity and host interactions through global metagenomics.</title>
        <authorList>
            <person name="Schulz F."/>
            <person name="Roux S."/>
            <person name="Paez-Espino D."/>
            <person name="Jungbluth S."/>
            <person name="Walsh D.A."/>
            <person name="Denef V.J."/>
            <person name="McMahon K.D."/>
            <person name="Konstantinidis K.T."/>
            <person name="Eloe-Fadrosh E.A."/>
            <person name="Kyrpides N.C."/>
            <person name="Woyke T."/>
        </authorList>
    </citation>
    <scope>NUCLEOTIDE SEQUENCE</scope>
    <source>
        <strain evidence="1">GVMAG-M-3300021964-36</strain>
    </source>
</reference>
<dbReference type="AlphaFoldDB" id="A0A6C0CWH6"/>
<organism evidence="1">
    <name type="scientific">viral metagenome</name>
    <dbReference type="NCBI Taxonomy" id="1070528"/>
    <lineage>
        <taxon>unclassified sequences</taxon>
        <taxon>metagenomes</taxon>
        <taxon>organismal metagenomes</taxon>
    </lineage>
</organism>
<protein>
    <submittedName>
        <fullName evidence="1">Uncharacterized protein</fullName>
    </submittedName>
</protein>
<dbReference type="EMBL" id="MN739487">
    <property type="protein sequence ID" value="QHT07855.1"/>
    <property type="molecule type" value="Genomic_DNA"/>
</dbReference>
<evidence type="ECO:0000313" key="1">
    <source>
        <dbReference type="EMBL" id="QHT07855.1"/>
    </source>
</evidence>
<name>A0A6C0CWH6_9ZZZZ</name>
<sequence length="40" mass="4411">MVYFKSSSNIGDLIDGEEDFLVRWEELCSSGDIVVGGETL</sequence>
<proteinExistence type="predicted"/>
<accession>A0A6C0CWH6</accession>